<keyword evidence="3" id="KW-0413">Isomerase</keyword>
<evidence type="ECO:0000256" key="2">
    <source>
        <dbReference type="PIRSR" id="PIRSR600888-3"/>
    </source>
</evidence>
<dbReference type="Proteomes" id="UP000287605">
    <property type="component" value="Unassembled WGS sequence"/>
</dbReference>
<evidence type="ECO:0000256" key="1">
    <source>
        <dbReference type="PIRSR" id="PIRSR600888-1"/>
    </source>
</evidence>
<dbReference type="PANTHER" id="PTHR21047">
    <property type="entry name" value="DTDP-6-DEOXY-D-GLUCOSE-3,5 EPIMERASE"/>
    <property type="match status" value="1"/>
</dbReference>
<evidence type="ECO:0000313" key="5">
    <source>
        <dbReference type="Proteomes" id="UP000287605"/>
    </source>
</evidence>
<dbReference type="UniPathway" id="UPA00124"/>
<comment type="caution">
    <text evidence="4">The sequence shown here is derived from an EMBL/GenBank/DDBJ whole genome shotgun (WGS) entry which is preliminary data.</text>
</comment>
<dbReference type="OrthoDB" id="9800680at2"/>
<dbReference type="EC" id="5.1.3.13" evidence="3"/>
<proteinExistence type="inferred from homology"/>
<dbReference type="PANTHER" id="PTHR21047:SF2">
    <property type="entry name" value="THYMIDINE DIPHOSPHO-4-KETO-RHAMNOSE 3,5-EPIMERASE"/>
    <property type="match status" value="1"/>
</dbReference>
<evidence type="ECO:0000313" key="4">
    <source>
        <dbReference type="EMBL" id="RSU15066.1"/>
    </source>
</evidence>
<dbReference type="InterPro" id="IPR000888">
    <property type="entry name" value="RmlC-like"/>
</dbReference>
<comment type="catalytic activity">
    <reaction evidence="3">
        <text>dTDP-4-dehydro-6-deoxy-alpha-D-glucose = dTDP-4-dehydro-beta-L-rhamnose</text>
        <dbReference type="Rhea" id="RHEA:16969"/>
        <dbReference type="ChEBI" id="CHEBI:57649"/>
        <dbReference type="ChEBI" id="CHEBI:62830"/>
        <dbReference type="EC" id="5.1.3.13"/>
    </reaction>
</comment>
<dbReference type="SUPFAM" id="SSF51182">
    <property type="entry name" value="RmlC-like cupins"/>
    <property type="match status" value="1"/>
</dbReference>
<keyword evidence="5" id="KW-1185">Reference proteome</keyword>
<dbReference type="Pfam" id="PF00908">
    <property type="entry name" value="dTDP_sugar_isom"/>
    <property type="match status" value="1"/>
</dbReference>
<dbReference type="GO" id="GO:0000271">
    <property type="term" value="P:polysaccharide biosynthetic process"/>
    <property type="evidence" value="ECO:0007669"/>
    <property type="project" value="TreeGrafter"/>
</dbReference>
<dbReference type="Gene3D" id="2.60.120.10">
    <property type="entry name" value="Jelly Rolls"/>
    <property type="match status" value="1"/>
</dbReference>
<sequence>MGKIKVTETNLTDVKLIEPSVFGDHRGFFTESYSEKDFKDGGIHYDFIQDNHSLSAEAGVIRGLHFQNGASAQTKLIRVVSGVVLDVIVDIRKGSPTYAQWEGYILSEYNHRQLLVPKGYAHGFMTLTPNVNFLYKCDNYYDGAADAGIAFDDPDLGITWPMSIDKAILSEKDQQHPTLKEFESINPFVYGEI</sequence>
<dbReference type="CDD" id="cd00438">
    <property type="entry name" value="cupin_RmlC"/>
    <property type="match status" value="1"/>
</dbReference>
<evidence type="ECO:0000256" key="3">
    <source>
        <dbReference type="RuleBase" id="RU364069"/>
    </source>
</evidence>
<name>A0A430B3Y6_9ENTE</name>
<dbReference type="GO" id="GO:0019305">
    <property type="term" value="P:dTDP-rhamnose biosynthetic process"/>
    <property type="evidence" value="ECO:0007669"/>
    <property type="project" value="UniProtKB-UniRule"/>
</dbReference>
<dbReference type="EMBL" id="NGKA01000002">
    <property type="protein sequence ID" value="RSU15066.1"/>
    <property type="molecule type" value="Genomic_DNA"/>
</dbReference>
<dbReference type="InterPro" id="IPR011051">
    <property type="entry name" value="RmlC_Cupin_sf"/>
</dbReference>
<dbReference type="AlphaFoldDB" id="A0A430B3Y6"/>
<accession>A0A430B3Y6</accession>
<dbReference type="NCBIfam" id="TIGR01221">
    <property type="entry name" value="rmlC"/>
    <property type="match status" value="1"/>
</dbReference>
<feature type="site" description="Participates in a stacking interaction with the thymidine ring of dTDP-4-oxo-6-deoxyglucose" evidence="2">
    <location>
        <position position="141"/>
    </location>
</feature>
<comment type="pathway">
    <text evidence="3">Carbohydrate biosynthesis; dTDP-L-rhamnose biosynthesis.</text>
</comment>
<dbReference type="GO" id="GO:0005829">
    <property type="term" value="C:cytosol"/>
    <property type="evidence" value="ECO:0007669"/>
    <property type="project" value="TreeGrafter"/>
</dbReference>
<organism evidence="4 5">
    <name type="scientific">Vagococcus elongatus</name>
    <dbReference type="NCBI Taxonomy" id="180344"/>
    <lineage>
        <taxon>Bacteria</taxon>
        <taxon>Bacillati</taxon>
        <taxon>Bacillota</taxon>
        <taxon>Bacilli</taxon>
        <taxon>Lactobacillales</taxon>
        <taxon>Enterococcaceae</taxon>
        <taxon>Vagococcus</taxon>
    </lineage>
</organism>
<feature type="active site" description="Proton donor" evidence="1">
    <location>
        <position position="135"/>
    </location>
</feature>
<comment type="function">
    <text evidence="3">Catalyzes the epimerization of the C3' and C5'positions of dTDP-6-deoxy-D-xylo-4-hexulose, forming dTDP-6-deoxy-L-lyxo-4-hexulose.</text>
</comment>
<reference evidence="4 5" key="1">
    <citation type="submission" date="2017-05" db="EMBL/GenBank/DDBJ databases">
        <title>Vagococcus spp. assemblies.</title>
        <authorList>
            <person name="Gulvik C.A."/>
        </authorList>
    </citation>
    <scope>NUCLEOTIDE SEQUENCE [LARGE SCALE GENOMIC DNA]</scope>
    <source>
        <strain evidence="4 5">CCUG 51432</strain>
    </source>
</reference>
<comment type="similarity">
    <text evidence="3">Belongs to the dTDP-4-dehydrorhamnose 3,5-epimerase family.</text>
</comment>
<protein>
    <recommendedName>
        <fullName evidence="3">dTDP-4-dehydrorhamnose 3,5-epimerase</fullName>
        <ecNumber evidence="3">5.1.3.13</ecNumber>
    </recommendedName>
    <alternativeName>
        <fullName evidence="3">Thymidine diphospho-4-keto-rhamnose 3,5-epimerase</fullName>
    </alternativeName>
</protein>
<dbReference type="InterPro" id="IPR014710">
    <property type="entry name" value="RmlC-like_jellyroll"/>
</dbReference>
<gene>
    <name evidence="4" type="ORF">CBF29_01635</name>
</gene>
<feature type="active site" description="Proton acceptor" evidence="1">
    <location>
        <position position="65"/>
    </location>
</feature>
<comment type="subunit">
    <text evidence="3">Homodimer.</text>
</comment>
<dbReference type="GO" id="GO:0008830">
    <property type="term" value="F:dTDP-4-dehydrorhamnose 3,5-epimerase activity"/>
    <property type="evidence" value="ECO:0007669"/>
    <property type="project" value="UniProtKB-UniRule"/>
</dbReference>